<name>A0ABW7VL86_STROI</name>
<evidence type="ECO:0000259" key="1">
    <source>
        <dbReference type="Pfam" id="PF13546"/>
    </source>
</evidence>
<accession>A0ABW7VL86</accession>
<dbReference type="PANTHER" id="PTHR33627:SF1">
    <property type="entry name" value="TRANSPOSASE"/>
    <property type="match status" value="1"/>
</dbReference>
<dbReference type="PANTHER" id="PTHR33627">
    <property type="entry name" value="TRANSPOSASE"/>
    <property type="match status" value="1"/>
</dbReference>
<protein>
    <submittedName>
        <fullName evidence="2">Transposase</fullName>
    </submittedName>
</protein>
<evidence type="ECO:0000313" key="3">
    <source>
        <dbReference type="Proteomes" id="UP001611397"/>
    </source>
</evidence>
<organism evidence="2 3">
    <name type="scientific">Streptomyces olivaceoviridis</name>
    <name type="common">Streptomyces corchorusii</name>
    <dbReference type="NCBI Taxonomy" id="1921"/>
    <lineage>
        <taxon>Bacteria</taxon>
        <taxon>Bacillati</taxon>
        <taxon>Actinomycetota</taxon>
        <taxon>Actinomycetes</taxon>
        <taxon>Kitasatosporales</taxon>
        <taxon>Streptomycetaceae</taxon>
        <taxon>Streptomyces</taxon>
    </lineage>
</organism>
<sequence>MFGSLPRRDQRRLGACYLRGLMLDGRRKSVQPMAKRLPNGNMQALPQFVNQSPWDPLPVRRRIAERLCEVIRHEEWAADHHRRRRAGIPDEVGHASKTCVALGLLDRLAAQDLAVPAIVADAGYGRSVSLRLAPGGTRLLLCRGRRPEEDRAVCRRRAVSALIWRPGNADAASLSPGAPAAATLG</sequence>
<reference evidence="2 3" key="1">
    <citation type="submission" date="2024-10" db="EMBL/GenBank/DDBJ databases">
        <title>The Natural Products Discovery Center: Release of the First 8490 Sequenced Strains for Exploring Actinobacteria Biosynthetic Diversity.</title>
        <authorList>
            <person name="Kalkreuter E."/>
            <person name="Kautsar S.A."/>
            <person name="Yang D."/>
            <person name="Bader C.D."/>
            <person name="Teijaro C.N."/>
            <person name="Fluegel L."/>
            <person name="Davis C.M."/>
            <person name="Simpson J.R."/>
            <person name="Lauterbach L."/>
            <person name="Steele A.D."/>
            <person name="Gui C."/>
            <person name="Meng S."/>
            <person name="Li G."/>
            <person name="Viehrig K."/>
            <person name="Ye F."/>
            <person name="Su P."/>
            <person name="Kiefer A.F."/>
            <person name="Nichols A."/>
            <person name="Cepeda A.J."/>
            <person name="Yan W."/>
            <person name="Fan B."/>
            <person name="Jiang Y."/>
            <person name="Adhikari A."/>
            <person name="Zheng C.-J."/>
            <person name="Schuster L."/>
            <person name="Cowan T.M."/>
            <person name="Smanski M.J."/>
            <person name="Chevrette M.G."/>
            <person name="De Carvalho L.P.S."/>
            <person name="Shen B."/>
        </authorList>
    </citation>
    <scope>NUCLEOTIDE SEQUENCE [LARGE SCALE GENOMIC DNA]</scope>
    <source>
        <strain evidence="2 3">NPDC020295</strain>
    </source>
</reference>
<feature type="domain" description="Transposase IS701-like DDE" evidence="1">
    <location>
        <begin position="1"/>
        <end position="79"/>
    </location>
</feature>
<dbReference type="RefSeq" id="WP_398781476.1">
    <property type="nucleotide sequence ID" value="NZ_JBIRUT010000028.1"/>
</dbReference>
<comment type="caution">
    <text evidence="2">The sequence shown here is derived from an EMBL/GenBank/DDBJ whole genome shotgun (WGS) entry which is preliminary data.</text>
</comment>
<keyword evidence="3" id="KW-1185">Reference proteome</keyword>
<dbReference type="EMBL" id="JBIRWM010000032">
    <property type="protein sequence ID" value="MFI2162114.1"/>
    <property type="molecule type" value="Genomic_DNA"/>
</dbReference>
<gene>
    <name evidence="2" type="ORF">ACH49L_41860</name>
</gene>
<evidence type="ECO:0000313" key="2">
    <source>
        <dbReference type="EMBL" id="MFI2162114.1"/>
    </source>
</evidence>
<dbReference type="InterPro" id="IPR038721">
    <property type="entry name" value="IS701-like_DDE_dom"/>
</dbReference>
<dbReference type="Pfam" id="PF13546">
    <property type="entry name" value="DDE_5"/>
    <property type="match status" value="1"/>
</dbReference>
<dbReference type="InterPro" id="IPR039365">
    <property type="entry name" value="IS701-like"/>
</dbReference>
<proteinExistence type="predicted"/>
<dbReference type="Proteomes" id="UP001611397">
    <property type="component" value="Unassembled WGS sequence"/>
</dbReference>